<dbReference type="Pfam" id="PF12780">
    <property type="entry name" value="AAA_8"/>
    <property type="match status" value="1"/>
</dbReference>
<dbReference type="InterPro" id="IPR026983">
    <property type="entry name" value="DHC"/>
</dbReference>
<evidence type="ECO:0000313" key="23">
    <source>
        <dbReference type="Proteomes" id="UP000515163"/>
    </source>
</evidence>
<dbReference type="InterPro" id="IPR035699">
    <property type="entry name" value="AAA_6"/>
</dbReference>
<dbReference type="OrthoDB" id="6017186at2759"/>
<feature type="domain" description="Dynein heavy chain AAA 5 extension" evidence="19">
    <location>
        <begin position="532"/>
        <end position="650"/>
    </location>
</feature>
<dbReference type="Pfam" id="PF18198">
    <property type="entry name" value="AAA_lid_11"/>
    <property type="match status" value="1"/>
</dbReference>
<dbReference type="GO" id="GO:0008569">
    <property type="term" value="F:minus-end-directed microtubule motor activity"/>
    <property type="evidence" value="ECO:0007669"/>
    <property type="project" value="InterPro"/>
</dbReference>
<evidence type="ECO:0000256" key="1">
    <source>
        <dbReference type="ARBA" id="ARBA00004430"/>
    </source>
</evidence>
<keyword evidence="6" id="KW-0067">ATP-binding</keyword>
<dbReference type="Gene3D" id="1.10.8.1220">
    <property type="match status" value="1"/>
</dbReference>
<dbReference type="Pfam" id="PF12774">
    <property type="entry name" value="AAA_6"/>
    <property type="match status" value="1"/>
</dbReference>
<keyword evidence="4" id="KW-0493">Microtubule</keyword>
<evidence type="ECO:0000256" key="2">
    <source>
        <dbReference type="ARBA" id="ARBA00008887"/>
    </source>
</evidence>
<dbReference type="FunFam" id="3.40.50.300:FF:000044">
    <property type="entry name" value="Dynein heavy chain 5, axonemal"/>
    <property type="match status" value="1"/>
</dbReference>
<evidence type="ECO:0000256" key="8">
    <source>
        <dbReference type="ARBA" id="ARBA00023054"/>
    </source>
</evidence>
<feature type="coiled-coil region" evidence="13">
    <location>
        <begin position="1543"/>
        <end position="1591"/>
    </location>
</feature>
<dbReference type="InterPro" id="IPR043157">
    <property type="entry name" value="Dynein_AAA1S"/>
</dbReference>
<dbReference type="InterPro" id="IPR024743">
    <property type="entry name" value="Dynein_HC_stalk"/>
</dbReference>
<dbReference type="GeneID" id="116292435"/>
<evidence type="ECO:0000259" key="20">
    <source>
        <dbReference type="Pfam" id="PF17857"/>
    </source>
</evidence>
<keyword evidence="10" id="KW-0505">Motor protein</keyword>
<dbReference type="Proteomes" id="UP000515163">
    <property type="component" value="Unplaced"/>
</dbReference>
<dbReference type="FunFam" id="3.40.50.300:FF:002141">
    <property type="entry name" value="Dynein heavy chain"/>
    <property type="match status" value="1"/>
</dbReference>
<dbReference type="PANTHER" id="PTHR22878:SF73">
    <property type="entry name" value="DYNEIN AXONEMAL HEAVY CHAIN 1"/>
    <property type="match status" value="1"/>
</dbReference>
<name>A0A6P8HGS5_ACTTE</name>
<dbReference type="PANTHER" id="PTHR22878">
    <property type="entry name" value="DYNEIN HEAVY CHAIN 6, AXONEMAL-LIKE-RELATED"/>
    <property type="match status" value="1"/>
</dbReference>
<dbReference type="Gene3D" id="1.20.920.20">
    <property type="match status" value="1"/>
</dbReference>
<evidence type="ECO:0000256" key="7">
    <source>
        <dbReference type="ARBA" id="ARBA00023017"/>
    </source>
</evidence>
<dbReference type="InParanoid" id="A0A6P8HGS5"/>
<dbReference type="FunFam" id="3.40.50.300:FF:000362">
    <property type="entry name" value="Dynein, axonemal, heavy chain 6"/>
    <property type="match status" value="1"/>
</dbReference>
<evidence type="ECO:0000313" key="24">
    <source>
        <dbReference type="RefSeq" id="XP_031555619.1"/>
    </source>
</evidence>
<evidence type="ECO:0000256" key="5">
    <source>
        <dbReference type="ARBA" id="ARBA00022741"/>
    </source>
</evidence>
<evidence type="ECO:0000259" key="16">
    <source>
        <dbReference type="Pfam" id="PF12777"/>
    </source>
</evidence>
<sequence>MVNEGVNSANDFEWISQLRYYWEEDTMVIRAVNAQFDYGYEYLGNTGRLVITPLTDRCYLTLTGALHLKFGGAPAGPAGTGKTETTKDLGKAMAVQCVVFNCSDQLDFMAMGKFFKGLASAGAWACFDEFNRIDVEVLSVVAQQISTIQQALEARVDRFMFEGVELAIKPSCAVFITMNPGYAGRTELPDNLKALFRPVAMMVPDYALIAEISLFSFGFSEAKGLAKKITTTFKLSSEQLSSQDHYDFGMRAVKTVISAAGNLKREQPDMSEELIVLRAIRDVNVPKFLQDDLKLFRGIVSDLFPHVEEQPVDYGVLEDCIRKSCLKSGLEDVEGFVTKTIQLYETTVVRHGLMLVGPTGSGKTQCYKILKKAMTTLKGQMSPAGSPFEEVHTFVLNPKSITMGQLYGEFDLLTHEWTDGILSSMIRLGSSSTTPDLKWYIFDGPVDAVWIENMNTVLDDNKKLCLTSGEIIKLSEVMTMMFEVQDLAVASPATVSRCGMVYLEPSILGLKPFVNCYLKTIPDAVFDYKDKLQGLFDAFLEDSLKFMRTSMKEFAPTVDSNLTCSLMRLLDCFFEPFVPKEGKTISAEKTALIERLLEPWFIFSLVWSIGGTSDGDGRKKFNDFLRKKMKEEKIAMPFPQQGLVYDYRLEDGGASSTEDDEEEEQKSAEIKWVNWMDGLQEYTIPQEMKYSDIIVPTMDLVRGSFIIEKLLVNHKQVLCVGPTGSGKTLCIADKLLNKMPGAYMSHFLNFSARTSANQTQDIIDGKLDKRRKGVFGPPLGKYYVFFVDDLNMPALEVYGAQPPIEILRQFCDHRGWYDRKAIGLFRELVDITFACAMGPPGGGRNPVTPRFLRHFNHLSFTELEDASKQRVFSTILRSWLVDYKGEGKELLGNALVDGTISVYNTVITQLLPTPAKSHYTFNLRDLSKVFQGILMVPADKLTEKADLLRLWYHENCRVFQDRLVNAEDTKWFDDLMKERLLTGFQTSTDEVIKESPMIYGDFMLPNAEVSVYNEITDYNKMIKILEEYLEDYNQINTAQMKLVLFSDAARHLARISRIIRQPLGNALLLGMGGSGRQSLTRLAAHIAEYECFQIELAKNYGISEWKEDIKKILMKAGVENKSVVFLFSDTQIKSETFLEDLNNILNAGDVPNLFAMDELDIIYSALKPVVQDEGLQPTKANLYSAFTKRVKANTHSVVCMSPIGEVFRARLRQFPSLVTCCTIDWFSAWPSEALRSVASYFLNEIPELEDSGSTEGLVSICGEIHQSVAKKSELYLAELSRHNYVTPTSYLDLLGTFRKLIGVKKSELQNARNRTKTGLDKLLTTADEVVKLQEELESMQPLLTQAKQETVETMEQIKVDTVVANETKVVVQREEAEAAKKAVETQTIADDAQRDLDEALPALEAALASLKSLNKNDVVEIRALQRPPLGVKIVIESVCIMKGVKPKKVAGEKVGTKVDDYWEPGKAMLQDPTKFLESLLKYDNDNIPDAVIQKIQPYIDMEDFTPAAISKVSKACTSMCLWVRAMHKYHFVSKAVAPKREALQKATEDLHETQKILDAAKARLTDVEEGIASLQAKYEECIAKKQDLEFKTEQCSARLTRAEKLIGGLSDEKGRWQEAVQVFDEQIIYIIGDVMISSGVIAYLGAFTGEYRNSMVEEWVEALTRLEVPHSTPCSLVSTLGNPVDIRNWQIVGLPRDNLSTENGVIVQNSQRWPLFIDPQGQANKWVKNLEKEAGLDVIKLTDRDFLRSLENAVRFGKPCLLENVAQELDPALEPILLKQTFKQSGSTVIKLGDAIIPYHDDFKFYITTKLPNPHYTPEVSTKVTIVNFTLSQSGLEDQMLALVVAEERPDLEEAKNQLIVSNAKMRQELKEIEDKILHKLSASEGNPVDDIDLIATLEASKAKSGEIKAKVAIAEQTEKDIDVTRSQYIPVAIRTGILFFCTNDLANIDPMYQYSLEWFVRIFLNSIANAETSDSVEKRIENINDFFTFSLYSNVCRSLFEKHKLLFSFLVCVRILMNDDKINMDEWRFLLAGGTLAPKELPNPAPDWLSDRAWGDVLKIQSLPKFAVFADTFSEHIEGFQKIFDSSDPHREPLPEPWNTDLDSFQKMLVLKCLRADKVTNAMQDFVSSHLGQRFIEPQTAELSSVFKDSSPTTPLIFVLSTGTDPAADLYKFADEMRFSKKLTAISLGQGQGPRAEALMRSAMERGKWVFFQNCHLAPSWMPNLERLIENIDSDKVHRDFRLWVTSMPSPKFPVSILQNGSKMTVEPPRGIKANLLRSFVGFNDDFFNSCKKSEFKYLLFSLCLFHGVTLERRKFGPLGFNIPYEFTTGDLRICISQLLMFLDEYEGFPFKVLTYTAGHINYGGRVTDDWDRRCIMTILHDFYSNKVLDENHKYSPSGIYHGLPLATDLEGYIHYIRSLPINDTPEIFGLHDNANITFAQNETDNLLHGILKMQPRSSTGAGRSREEVMEESGRGILEQVPQPMPLGPIMEKYPVMYEESMNTVLVQEVIRYNKLLTAVRQTLNDLLKALKGLVVMSQALETMANSLFNNSVPEMWASKAYPSLKPLASWVQDLVARIHFIQGWIDKGIPPVFWISGFFFPQGFLTGTLQNYARAYSISIDIISFDFEVIKQTEADIKTRPKDGCYIRGLFLEGARWDSDKHALAESRPKELFTDMPIIWLKPIANREKPETGIYVCPVYKTLTRAGTLSTTGHSTNFVLSVEIPSAESQDHWIKQGVALMCALNY</sequence>
<keyword evidence="3" id="KW-0963">Cytoplasm</keyword>
<organism evidence="23 24">
    <name type="scientific">Actinia tenebrosa</name>
    <name type="common">Australian red waratah sea anemone</name>
    <dbReference type="NCBI Taxonomy" id="6105"/>
    <lineage>
        <taxon>Eukaryota</taxon>
        <taxon>Metazoa</taxon>
        <taxon>Cnidaria</taxon>
        <taxon>Anthozoa</taxon>
        <taxon>Hexacorallia</taxon>
        <taxon>Actiniaria</taxon>
        <taxon>Actiniidae</taxon>
        <taxon>Actinia</taxon>
    </lineage>
</organism>
<dbReference type="GO" id="GO:0051959">
    <property type="term" value="F:dynein light intermediate chain binding"/>
    <property type="evidence" value="ECO:0007669"/>
    <property type="project" value="InterPro"/>
</dbReference>
<dbReference type="FunFam" id="1.20.1270.280:FF:000001">
    <property type="entry name" value="dynein heavy chain 7, axonemal"/>
    <property type="match status" value="1"/>
</dbReference>
<feature type="domain" description="Dynein heavy chain AAA lid" evidence="21">
    <location>
        <begin position="2297"/>
        <end position="2436"/>
    </location>
</feature>
<dbReference type="InterPro" id="IPR043160">
    <property type="entry name" value="Dynein_C_barrel"/>
</dbReference>
<dbReference type="GO" id="GO:0005874">
    <property type="term" value="C:microtubule"/>
    <property type="evidence" value="ECO:0007669"/>
    <property type="project" value="UniProtKB-KW"/>
</dbReference>
<evidence type="ECO:0000259" key="17">
    <source>
        <dbReference type="Pfam" id="PF12780"/>
    </source>
</evidence>
<feature type="domain" description="Dynein heavy chain AAA module D4" evidence="17">
    <location>
        <begin position="1040"/>
        <end position="1300"/>
    </location>
</feature>
<dbReference type="FunFam" id="3.40.50.300:FF:001328">
    <property type="entry name" value="Dynein heavy chain 6, axonemal"/>
    <property type="match status" value="1"/>
</dbReference>
<feature type="domain" description="Dynein heavy chain hydrolytic ATP-binding dynein motor region" evidence="15">
    <location>
        <begin position="38"/>
        <end position="364"/>
    </location>
</feature>
<evidence type="ECO:0000259" key="19">
    <source>
        <dbReference type="Pfam" id="PF17852"/>
    </source>
</evidence>
<dbReference type="FunFam" id="1.10.472.130:FF:000006">
    <property type="entry name" value="Dynein axonemal heavy chain 1"/>
    <property type="match status" value="1"/>
</dbReference>
<dbReference type="GO" id="GO:0045505">
    <property type="term" value="F:dynein intermediate chain binding"/>
    <property type="evidence" value="ECO:0007669"/>
    <property type="project" value="InterPro"/>
</dbReference>
<feature type="domain" description="Dynein heavy chain coiled coil stalk" evidence="16">
    <location>
        <begin position="1314"/>
        <end position="1658"/>
    </location>
</feature>
<dbReference type="Gene3D" id="1.20.920.30">
    <property type="match status" value="1"/>
</dbReference>
<evidence type="ECO:0000259" key="14">
    <source>
        <dbReference type="Pfam" id="PF03028"/>
    </source>
</evidence>
<proteinExistence type="inferred from homology"/>
<evidence type="ECO:0000256" key="12">
    <source>
        <dbReference type="ARBA" id="ARBA00023273"/>
    </source>
</evidence>
<evidence type="ECO:0000256" key="6">
    <source>
        <dbReference type="ARBA" id="ARBA00022840"/>
    </source>
</evidence>
<dbReference type="Pfam" id="PF12775">
    <property type="entry name" value="AAA_7"/>
    <property type="match status" value="1"/>
</dbReference>
<dbReference type="InterPro" id="IPR004273">
    <property type="entry name" value="Dynein_heavy_D6_P-loop"/>
</dbReference>
<dbReference type="FunFam" id="3.10.490.20:FF:000001">
    <property type="entry name" value="dynein heavy chain 7, axonemal"/>
    <property type="match status" value="1"/>
</dbReference>
<dbReference type="Gene3D" id="1.10.472.130">
    <property type="match status" value="1"/>
</dbReference>
<dbReference type="FunFam" id="1.10.8.1220:FF:000001">
    <property type="entry name" value="Dynein axonemal heavy chain 5"/>
    <property type="match status" value="1"/>
</dbReference>
<dbReference type="Pfam" id="PF17857">
    <property type="entry name" value="AAA_lid_1"/>
    <property type="match status" value="1"/>
</dbReference>
<feature type="domain" description="Dynein heavy chain region D6 P-loop" evidence="14">
    <location>
        <begin position="2153"/>
        <end position="2266"/>
    </location>
</feature>
<dbReference type="Pfam" id="PF12781">
    <property type="entry name" value="AAA_9"/>
    <property type="match status" value="1"/>
</dbReference>
<evidence type="ECO:0000256" key="11">
    <source>
        <dbReference type="ARBA" id="ARBA00023212"/>
    </source>
</evidence>
<dbReference type="FunCoup" id="A0A6P8HGS5">
    <property type="interactions" value="57"/>
</dbReference>
<dbReference type="RefSeq" id="XP_031555619.1">
    <property type="nucleotide sequence ID" value="XM_031699759.1"/>
</dbReference>
<dbReference type="Gene3D" id="1.20.1270.280">
    <property type="match status" value="1"/>
</dbReference>
<dbReference type="Gene3D" id="1.10.8.720">
    <property type="entry name" value="Region D6 of dynein motor"/>
    <property type="match status" value="1"/>
</dbReference>
<keyword evidence="7" id="KW-0243">Dynein</keyword>
<evidence type="ECO:0000259" key="21">
    <source>
        <dbReference type="Pfam" id="PF18198"/>
    </source>
</evidence>
<gene>
    <name evidence="24" type="primary">LOC116292435</name>
</gene>
<feature type="domain" description="Dynein heavy chain 3 AAA+ lid" evidence="20">
    <location>
        <begin position="895"/>
        <end position="991"/>
    </location>
</feature>
<dbReference type="SUPFAM" id="SSF52540">
    <property type="entry name" value="P-loop containing nucleoside triphosphate hydrolases"/>
    <property type="match status" value="4"/>
</dbReference>
<feature type="domain" description="Dynein heavy chain C-terminal" evidence="22">
    <location>
        <begin position="2442"/>
        <end position="2744"/>
    </location>
</feature>
<dbReference type="InterPro" id="IPR024317">
    <property type="entry name" value="Dynein_heavy_chain_D4_dom"/>
</dbReference>
<dbReference type="InterPro" id="IPR027417">
    <property type="entry name" value="P-loop_NTPase"/>
</dbReference>
<evidence type="ECO:0000259" key="15">
    <source>
        <dbReference type="Pfam" id="PF12774"/>
    </source>
</evidence>
<dbReference type="Pfam" id="PF18199">
    <property type="entry name" value="Dynein_C"/>
    <property type="match status" value="1"/>
</dbReference>
<dbReference type="FunFam" id="1.10.8.720:FF:000001">
    <property type="entry name" value="dynein heavy chain 7, axonemal"/>
    <property type="match status" value="1"/>
</dbReference>
<keyword evidence="11" id="KW-0206">Cytoskeleton</keyword>
<comment type="subcellular location">
    <subcellularLocation>
        <location evidence="1">Cytoplasm</location>
        <location evidence="1">Cytoskeleton</location>
        <location evidence="1">Cilium axoneme</location>
    </subcellularLocation>
</comment>
<dbReference type="KEGG" id="aten:116292435"/>
<keyword evidence="5" id="KW-0547">Nucleotide-binding</keyword>
<comment type="similarity">
    <text evidence="2">Belongs to the dynein heavy chain family.</text>
</comment>
<dbReference type="InterPro" id="IPR041228">
    <property type="entry name" value="Dynein_C"/>
</dbReference>
<dbReference type="Gene3D" id="3.10.490.20">
    <property type="match status" value="1"/>
</dbReference>
<dbReference type="Pfam" id="PF17852">
    <property type="entry name" value="Dynein_AAA_lid"/>
    <property type="match status" value="1"/>
</dbReference>
<dbReference type="InterPro" id="IPR041658">
    <property type="entry name" value="AAA_lid_11"/>
</dbReference>
<evidence type="ECO:0000256" key="3">
    <source>
        <dbReference type="ARBA" id="ARBA00022490"/>
    </source>
</evidence>
<dbReference type="FunFam" id="3.40.50.300:FF:000223">
    <property type="entry name" value="Dynein heavy chain 3, axonemal"/>
    <property type="match status" value="1"/>
</dbReference>
<dbReference type="FunFam" id="1.20.920.20:FF:000006">
    <property type="entry name" value="Dynein, axonemal, heavy chain 6"/>
    <property type="match status" value="1"/>
</dbReference>
<dbReference type="InterPro" id="IPR041589">
    <property type="entry name" value="DNAH3_AAA_lid_1"/>
</dbReference>
<dbReference type="GO" id="GO:0005930">
    <property type="term" value="C:axoneme"/>
    <property type="evidence" value="ECO:0007669"/>
    <property type="project" value="UniProtKB-SubCell"/>
</dbReference>
<dbReference type="InterPro" id="IPR035706">
    <property type="entry name" value="AAA_9"/>
</dbReference>
<dbReference type="InterPro" id="IPR041466">
    <property type="entry name" value="Dynein_AAA5_ext"/>
</dbReference>
<dbReference type="Pfam" id="PF03028">
    <property type="entry name" value="Dynein_heavy"/>
    <property type="match status" value="1"/>
</dbReference>
<dbReference type="Gene3D" id="3.40.50.300">
    <property type="entry name" value="P-loop containing nucleotide triphosphate hydrolases"/>
    <property type="match status" value="5"/>
</dbReference>
<evidence type="ECO:0000259" key="22">
    <source>
        <dbReference type="Pfam" id="PF18199"/>
    </source>
</evidence>
<keyword evidence="9" id="KW-0969">Cilium</keyword>
<keyword evidence="23" id="KW-1185">Reference proteome</keyword>
<feature type="domain" description="Dynein heavy chain ATP-binding dynein motor region" evidence="18">
    <location>
        <begin position="1687"/>
        <end position="1908"/>
    </location>
</feature>
<dbReference type="InterPro" id="IPR042219">
    <property type="entry name" value="AAA_lid_11_sf"/>
</dbReference>
<evidence type="ECO:0000256" key="9">
    <source>
        <dbReference type="ARBA" id="ARBA00023069"/>
    </source>
</evidence>
<dbReference type="GO" id="GO:0030286">
    <property type="term" value="C:dynein complex"/>
    <property type="evidence" value="ECO:0007669"/>
    <property type="project" value="UniProtKB-KW"/>
</dbReference>
<dbReference type="FunFam" id="1.10.8.710:FF:000004">
    <property type="entry name" value="Dynein axonemal heavy chain 6"/>
    <property type="match status" value="1"/>
</dbReference>
<accession>A0A6P8HGS5</accession>
<keyword evidence="12" id="KW-0966">Cell projection</keyword>
<evidence type="ECO:0000259" key="18">
    <source>
        <dbReference type="Pfam" id="PF12781"/>
    </source>
</evidence>
<dbReference type="Gene3D" id="6.10.140.1060">
    <property type="match status" value="1"/>
</dbReference>
<evidence type="ECO:0000256" key="10">
    <source>
        <dbReference type="ARBA" id="ARBA00023175"/>
    </source>
</evidence>
<reference evidence="24" key="1">
    <citation type="submission" date="2025-08" db="UniProtKB">
        <authorList>
            <consortium name="RefSeq"/>
        </authorList>
    </citation>
    <scope>IDENTIFICATION</scope>
    <source>
        <tissue evidence="24">Tentacle</tissue>
    </source>
</reference>
<dbReference type="FunFam" id="1.20.920.30:FF:000005">
    <property type="entry name" value="Dynein, axonemal, heavy chain 2"/>
    <property type="match status" value="1"/>
</dbReference>
<evidence type="ECO:0000256" key="13">
    <source>
        <dbReference type="SAM" id="Coils"/>
    </source>
</evidence>
<dbReference type="Gene3D" id="1.20.58.1120">
    <property type="match status" value="1"/>
</dbReference>
<dbReference type="Gene3D" id="1.10.8.710">
    <property type="match status" value="1"/>
</dbReference>
<dbReference type="GO" id="GO:0005524">
    <property type="term" value="F:ATP binding"/>
    <property type="evidence" value="ECO:0007669"/>
    <property type="project" value="UniProtKB-KW"/>
</dbReference>
<dbReference type="Pfam" id="PF12777">
    <property type="entry name" value="MT"/>
    <property type="match status" value="1"/>
</dbReference>
<keyword evidence="8 13" id="KW-0175">Coiled coil</keyword>
<evidence type="ECO:0000256" key="4">
    <source>
        <dbReference type="ARBA" id="ARBA00022701"/>
    </source>
</evidence>
<dbReference type="GO" id="GO:0003341">
    <property type="term" value="P:cilium movement"/>
    <property type="evidence" value="ECO:0007669"/>
    <property type="project" value="UniProtKB-ARBA"/>
</dbReference>
<protein>
    <submittedName>
        <fullName evidence="24">Dynein heavy chain 1, axonemal-like</fullName>
    </submittedName>
</protein>